<organism evidence="3 4">
    <name type="scientific">Metallibacterium scheffleri</name>
    <dbReference type="NCBI Taxonomy" id="993689"/>
    <lineage>
        <taxon>Bacteria</taxon>
        <taxon>Pseudomonadati</taxon>
        <taxon>Pseudomonadota</taxon>
        <taxon>Gammaproteobacteria</taxon>
        <taxon>Lysobacterales</taxon>
        <taxon>Rhodanobacteraceae</taxon>
        <taxon>Metallibacterium</taxon>
    </lineage>
</organism>
<protein>
    <recommendedName>
        <fullName evidence="2">HNH nuclease domain-containing protein</fullName>
    </recommendedName>
</protein>
<dbReference type="SMART" id="SM00507">
    <property type="entry name" value="HNHc"/>
    <property type="match status" value="1"/>
</dbReference>
<sequence>MKFELEESNRGILDEELLEDMRRSAKALGRETITIAEYEERGKAHPSTIQRRFGSWTKALKLAGLQPSRSKIGITDDELFENIKTLWISLGRQPRYDEVKAPSSKFSAGTYEKRFGSWSKALGRFVAWVNSDSPDQPQQNVEEEQSAAGSTVQIASAKRSTRREISDRQRFRILVRDGFRCKSCGASPLMKPGVELHVDHILPWSKGGETADDNLETKCKQCNLGKGNAFNA</sequence>
<dbReference type="GO" id="GO:0004519">
    <property type="term" value="F:endonuclease activity"/>
    <property type="evidence" value="ECO:0007669"/>
    <property type="project" value="InterPro"/>
</dbReference>
<dbReference type="STRING" id="993689.GCA_002077135_03064"/>
<dbReference type="InterPro" id="IPR041025">
    <property type="entry name" value="HNH_repeat"/>
</dbReference>
<dbReference type="OrthoDB" id="9802901at2"/>
<dbReference type="EMBL" id="MWQO01000066">
    <property type="protein sequence ID" value="THD07108.1"/>
    <property type="molecule type" value="Genomic_DNA"/>
</dbReference>
<gene>
    <name evidence="3" type="ORF">B1806_15390</name>
</gene>
<dbReference type="RefSeq" id="WP_081129145.1">
    <property type="nucleotide sequence ID" value="NZ_LDOS01000002.1"/>
</dbReference>
<dbReference type="CDD" id="cd00085">
    <property type="entry name" value="HNHc"/>
    <property type="match status" value="1"/>
</dbReference>
<feature type="region of interest" description="Disordered" evidence="1">
    <location>
        <begin position="133"/>
        <end position="163"/>
    </location>
</feature>
<dbReference type="InterPro" id="IPR003615">
    <property type="entry name" value="HNH_nuc"/>
</dbReference>
<evidence type="ECO:0000313" key="3">
    <source>
        <dbReference type="EMBL" id="THD07108.1"/>
    </source>
</evidence>
<dbReference type="Pfam" id="PF18780">
    <property type="entry name" value="HNH_repeat"/>
    <property type="match status" value="2"/>
</dbReference>
<dbReference type="GO" id="GO:0008270">
    <property type="term" value="F:zinc ion binding"/>
    <property type="evidence" value="ECO:0007669"/>
    <property type="project" value="InterPro"/>
</dbReference>
<dbReference type="Proteomes" id="UP000307749">
    <property type="component" value="Unassembled WGS sequence"/>
</dbReference>
<comment type="caution">
    <text evidence="3">The sequence shown here is derived from an EMBL/GenBank/DDBJ whole genome shotgun (WGS) entry which is preliminary data.</text>
</comment>
<proteinExistence type="predicted"/>
<dbReference type="InterPro" id="IPR052892">
    <property type="entry name" value="NA-targeting_endonuclease"/>
</dbReference>
<dbReference type="InterPro" id="IPR002711">
    <property type="entry name" value="HNH"/>
</dbReference>
<dbReference type="Pfam" id="PF01844">
    <property type="entry name" value="HNH"/>
    <property type="match status" value="1"/>
</dbReference>
<evidence type="ECO:0000313" key="4">
    <source>
        <dbReference type="Proteomes" id="UP000307749"/>
    </source>
</evidence>
<evidence type="ECO:0000256" key="1">
    <source>
        <dbReference type="SAM" id="MobiDB-lite"/>
    </source>
</evidence>
<feature type="domain" description="HNH nuclease" evidence="2">
    <location>
        <begin position="168"/>
        <end position="224"/>
    </location>
</feature>
<dbReference type="PANTHER" id="PTHR33877:SF2">
    <property type="entry name" value="OS07G0170200 PROTEIN"/>
    <property type="match status" value="1"/>
</dbReference>
<dbReference type="PANTHER" id="PTHR33877">
    <property type="entry name" value="SLL1193 PROTEIN"/>
    <property type="match status" value="1"/>
</dbReference>
<name>A0A4S3KFP1_9GAMM</name>
<reference evidence="3 4" key="1">
    <citation type="submission" date="2017-02" db="EMBL/GenBank/DDBJ databases">
        <title>Whole genome sequencing of Metallibacterium scheffleri DSM 24874 (T).</title>
        <authorList>
            <person name="Kumar S."/>
            <person name="Patil P."/>
            <person name="Patil P.B."/>
        </authorList>
    </citation>
    <scope>NUCLEOTIDE SEQUENCE [LARGE SCALE GENOMIC DNA]</scope>
    <source>
        <strain evidence="3 4">DSM 24874</strain>
    </source>
</reference>
<dbReference type="AlphaFoldDB" id="A0A4S3KFP1"/>
<evidence type="ECO:0000259" key="2">
    <source>
        <dbReference type="SMART" id="SM00507"/>
    </source>
</evidence>
<dbReference type="GO" id="GO:0003676">
    <property type="term" value="F:nucleic acid binding"/>
    <property type="evidence" value="ECO:0007669"/>
    <property type="project" value="InterPro"/>
</dbReference>
<accession>A0A4S3KFP1</accession>
<keyword evidence="4" id="KW-1185">Reference proteome</keyword>
<dbReference type="Gene3D" id="1.10.30.50">
    <property type="match status" value="1"/>
</dbReference>